<sequence length="401" mass="45040">MWHVILFDSEVREQLLPLTFTRPVGDLRVGALTIREKWEKWLNAKVSFITQDYLASKFPIDYGDENIVINGSVMPSERLIRLIRQMEFNEAYLKGEELIVAKLDREQLEKLIHDEDIDQLHVYDIEDTPFLKIDHPWDIFMHNAAALEEDFQLLTQSRDSQPLSDSNRIIGDPTRIFLEEGAKVEGASLNTVDGPIYIGKNAEIMEGSLIRGGLALGESAQVKMGTRLYGSNSFGPWSRIGGEVVNSVVQGYTNKAHDGFLGHSVIGEWCNIGADTNTSNLKNTYEEVRIWNYPAGQFLPTGVQFCGVIMADHVKVGINSMLNTGTVIGVGANIFGAGFPRAYIPSFAWGGAAGFTTFQLDKAFETAEAMMQRRGKEFDISERLILLRAFEDTSKYRNWEK</sequence>
<dbReference type="EMBL" id="CP002691">
    <property type="protein sequence ID" value="AEE50292.1"/>
    <property type="molecule type" value="Genomic_DNA"/>
</dbReference>
<dbReference type="InterPro" id="IPR023917">
    <property type="entry name" value="Bifunctiontional_GlmU_bac-type"/>
</dbReference>
<reference key="2">
    <citation type="submission" date="2011-04" db="EMBL/GenBank/DDBJ databases">
        <title>Complete sequence of chromosome of Haliscomenobacter hydrossis DSM 1100.</title>
        <authorList>
            <consortium name="US DOE Joint Genome Institute (JGI-PGF)"/>
            <person name="Lucas S."/>
            <person name="Han J."/>
            <person name="Lapidus A."/>
            <person name="Bruce D."/>
            <person name="Goodwin L."/>
            <person name="Pitluck S."/>
            <person name="Peters L."/>
            <person name="Kyrpides N."/>
            <person name="Mavromatis K."/>
            <person name="Ivanova N."/>
            <person name="Ovchinnikova G."/>
            <person name="Pagani I."/>
            <person name="Daligault H."/>
            <person name="Detter J.C."/>
            <person name="Han C."/>
            <person name="Land M."/>
            <person name="Hauser L."/>
            <person name="Markowitz V."/>
            <person name="Cheng J.-F."/>
            <person name="Hugenholtz P."/>
            <person name="Woyke T."/>
            <person name="Wu D."/>
            <person name="Verbarg S."/>
            <person name="Frueling A."/>
            <person name="Brambilla E."/>
            <person name="Klenk H.-P."/>
            <person name="Eisen J.A."/>
        </authorList>
    </citation>
    <scope>NUCLEOTIDE SEQUENCE</scope>
    <source>
        <strain>DSM 1100</strain>
    </source>
</reference>
<dbReference type="HOGENOM" id="CLU_055419_0_0_10"/>
<protein>
    <submittedName>
        <fullName evidence="3">Sugar phosphate nucleotidyl transferase</fullName>
    </submittedName>
</protein>
<dbReference type="RefSeq" id="WP_013764841.1">
    <property type="nucleotide sequence ID" value="NC_015510.1"/>
</dbReference>
<accession>F4KWE2</accession>
<organism evidence="3 4">
    <name type="scientific">Haliscomenobacter hydrossis (strain ATCC 27775 / DSM 1100 / LMG 10767 / O)</name>
    <dbReference type="NCBI Taxonomy" id="760192"/>
    <lineage>
        <taxon>Bacteria</taxon>
        <taxon>Pseudomonadati</taxon>
        <taxon>Bacteroidota</taxon>
        <taxon>Saprospiria</taxon>
        <taxon>Saprospirales</taxon>
        <taxon>Haliscomenobacteraceae</taxon>
        <taxon>Haliscomenobacter</taxon>
    </lineage>
</organism>
<dbReference type="SUPFAM" id="SSF51161">
    <property type="entry name" value="Trimeric LpxA-like enzymes"/>
    <property type="match status" value="1"/>
</dbReference>
<dbReference type="CDD" id="cd05635">
    <property type="entry name" value="LbH_unknown"/>
    <property type="match status" value="1"/>
</dbReference>
<keyword evidence="1 3" id="KW-0808">Transferase</keyword>
<dbReference type="GO" id="GO:0016779">
    <property type="term" value="F:nucleotidyltransferase activity"/>
    <property type="evidence" value="ECO:0007669"/>
    <property type="project" value="UniProtKB-ARBA"/>
</dbReference>
<keyword evidence="2" id="KW-0012">Acyltransferase</keyword>
<dbReference type="OrthoDB" id="9784832at2"/>
<dbReference type="KEGG" id="hhy:Halhy_2418"/>
<name>F4KWE2_HALH1</name>
<evidence type="ECO:0000256" key="2">
    <source>
        <dbReference type="ARBA" id="ARBA00023315"/>
    </source>
</evidence>
<dbReference type="GO" id="GO:0016746">
    <property type="term" value="F:acyltransferase activity"/>
    <property type="evidence" value="ECO:0007669"/>
    <property type="project" value="UniProtKB-KW"/>
</dbReference>
<dbReference type="eggNOG" id="COG1207">
    <property type="taxonomic scope" value="Bacteria"/>
</dbReference>
<evidence type="ECO:0000313" key="3">
    <source>
        <dbReference type="EMBL" id="AEE50292.1"/>
    </source>
</evidence>
<dbReference type="InterPro" id="IPR050065">
    <property type="entry name" value="GlmU-like"/>
</dbReference>
<proteinExistence type="predicted"/>
<dbReference type="AlphaFoldDB" id="F4KWE2"/>
<dbReference type="PANTHER" id="PTHR43584">
    <property type="entry name" value="NUCLEOTIDYL TRANSFERASE"/>
    <property type="match status" value="1"/>
</dbReference>
<gene>
    <name evidence="3" type="ordered locus">Halhy_2418</name>
</gene>
<dbReference type="NCBIfam" id="TIGR03991">
    <property type="entry name" value="alt_bact_glmU"/>
    <property type="match status" value="1"/>
</dbReference>
<dbReference type="Pfam" id="PF13562">
    <property type="entry name" value="NTP_transf_4"/>
    <property type="match status" value="1"/>
</dbReference>
<evidence type="ECO:0000313" key="4">
    <source>
        <dbReference type="Proteomes" id="UP000008461"/>
    </source>
</evidence>
<dbReference type="Proteomes" id="UP000008461">
    <property type="component" value="Chromosome"/>
</dbReference>
<dbReference type="Gene3D" id="2.160.10.10">
    <property type="entry name" value="Hexapeptide repeat proteins"/>
    <property type="match status" value="1"/>
</dbReference>
<evidence type="ECO:0000256" key="1">
    <source>
        <dbReference type="ARBA" id="ARBA00022679"/>
    </source>
</evidence>
<reference evidence="3 4" key="1">
    <citation type="journal article" date="2011" name="Stand. Genomic Sci.">
        <title>Complete genome sequence of Haliscomenobacter hydrossis type strain (O).</title>
        <authorList>
            <consortium name="US DOE Joint Genome Institute (JGI-PGF)"/>
            <person name="Daligault H."/>
            <person name="Lapidus A."/>
            <person name="Zeytun A."/>
            <person name="Nolan M."/>
            <person name="Lucas S."/>
            <person name="Del Rio T.G."/>
            <person name="Tice H."/>
            <person name="Cheng J.F."/>
            <person name="Tapia R."/>
            <person name="Han C."/>
            <person name="Goodwin L."/>
            <person name="Pitluck S."/>
            <person name="Liolios K."/>
            <person name="Pagani I."/>
            <person name="Ivanova N."/>
            <person name="Huntemann M."/>
            <person name="Mavromatis K."/>
            <person name="Mikhailova N."/>
            <person name="Pati A."/>
            <person name="Chen A."/>
            <person name="Palaniappan K."/>
            <person name="Land M."/>
            <person name="Hauser L."/>
            <person name="Brambilla E.M."/>
            <person name="Rohde M."/>
            <person name="Verbarg S."/>
            <person name="Goker M."/>
            <person name="Bristow J."/>
            <person name="Eisen J.A."/>
            <person name="Markowitz V."/>
            <person name="Hugenholtz P."/>
            <person name="Kyrpides N.C."/>
            <person name="Klenk H.P."/>
            <person name="Woyke T."/>
        </authorList>
    </citation>
    <scope>NUCLEOTIDE SEQUENCE [LARGE SCALE GENOMIC DNA]</scope>
    <source>
        <strain evidence="4">ATCC 27775 / DSM 1100 / LMG 10767 / O</strain>
    </source>
</reference>
<dbReference type="InterPro" id="IPR011004">
    <property type="entry name" value="Trimer_LpxA-like_sf"/>
</dbReference>
<dbReference type="STRING" id="760192.Halhy_2418"/>
<keyword evidence="4" id="KW-1185">Reference proteome</keyword>